<evidence type="ECO:0000256" key="3">
    <source>
        <dbReference type="ARBA" id="ARBA00011198"/>
    </source>
</evidence>
<dbReference type="SUPFAM" id="SSF53756">
    <property type="entry name" value="UDP-Glycosyltransferase/glycogen phosphorylase"/>
    <property type="match status" value="1"/>
</dbReference>
<keyword evidence="15" id="KW-1185">Reference proteome</keyword>
<keyword evidence="7 12" id="KW-0808">Transferase</keyword>
<dbReference type="AlphaFoldDB" id="A0A1Y1V1Y7"/>
<name>A0A1Y1V1Y7_9FUNG</name>
<accession>A0A1Y1V1Y7</accession>
<gene>
    <name evidence="12" type="primary">ALG13</name>
    <name evidence="14" type="ORF">BCR36DRAFT_358434</name>
</gene>
<evidence type="ECO:0000256" key="9">
    <source>
        <dbReference type="ARBA" id="ARBA00024804"/>
    </source>
</evidence>
<dbReference type="GO" id="GO:0043541">
    <property type="term" value="C:UDP-N-acetylglucosamine transferase complex"/>
    <property type="evidence" value="ECO:0007669"/>
    <property type="project" value="EnsemblFungi"/>
</dbReference>
<dbReference type="Gene3D" id="3.40.50.2000">
    <property type="entry name" value="Glycogen Phosphorylase B"/>
    <property type="match status" value="1"/>
</dbReference>
<dbReference type="GO" id="GO:0004577">
    <property type="term" value="F:N-acetylglucosaminyldiphosphodolichol N-acetylglucosaminyltransferase activity"/>
    <property type="evidence" value="ECO:0007669"/>
    <property type="project" value="UniProtKB-EC"/>
</dbReference>
<evidence type="ECO:0000256" key="7">
    <source>
        <dbReference type="ARBA" id="ARBA00022679"/>
    </source>
</evidence>
<evidence type="ECO:0000256" key="12">
    <source>
        <dbReference type="RuleBase" id="RU362128"/>
    </source>
</evidence>
<reference evidence="14 15" key="2">
    <citation type="submission" date="2016-08" db="EMBL/GenBank/DDBJ databases">
        <title>Pervasive Adenine N6-methylation of Active Genes in Fungi.</title>
        <authorList>
            <consortium name="DOE Joint Genome Institute"/>
            <person name="Mondo S.J."/>
            <person name="Dannebaum R.O."/>
            <person name="Kuo R.C."/>
            <person name="Labutti K."/>
            <person name="Haridas S."/>
            <person name="Kuo A."/>
            <person name="Salamov A."/>
            <person name="Ahrendt S.R."/>
            <person name="Lipzen A."/>
            <person name="Sullivan W."/>
            <person name="Andreopoulos W.B."/>
            <person name="Clum A."/>
            <person name="Lindquist E."/>
            <person name="Daum C."/>
            <person name="Ramamoorthy G.K."/>
            <person name="Gryganskyi A."/>
            <person name="Culley D."/>
            <person name="Magnuson J.K."/>
            <person name="James T.Y."/>
            <person name="O'Malley M.A."/>
            <person name="Stajich J.E."/>
            <person name="Spatafora J.W."/>
            <person name="Visel A."/>
            <person name="Grigoriev I.V."/>
        </authorList>
    </citation>
    <scope>NUCLEOTIDE SEQUENCE [LARGE SCALE GENOMIC DNA]</scope>
    <source>
        <strain evidence="15">finn</strain>
    </source>
</reference>
<dbReference type="GO" id="GO:0098548">
    <property type="term" value="C:cytoplasmic side of Golgi membrane"/>
    <property type="evidence" value="ECO:0007669"/>
    <property type="project" value="EnsemblFungi"/>
</dbReference>
<dbReference type="EC" id="2.4.1.141" evidence="4 12"/>
<reference evidence="14 15" key="1">
    <citation type="submission" date="2016-08" db="EMBL/GenBank/DDBJ databases">
        <title>Genomes of anaerobic fungi encode conserved fungal cellulosomes for biomass hydrolysis.</title>
        <authorList>
            <consortium name="DOE Joint Genome Institute"/>
            <person name="Haitjema C.H."/>
            <person name="Gilmore S.P."/>
            <person name="Henske J.K."/>
            <person name="Solomon K.V."/>
            <person name="De Groot R."/>
            <person name="Kuo A."/>
            <person name="Mondo S.J."/>
            <person name="Salamov A.A."/>
            <person name="Labutti K."/>
            <person name="Zhao Z."/>
            <person name="Chiniquy J."/>
            <person name="Barry K."/>
            <person name="Brewer H.M."/>
            <person name="Purvine S.O."/>
            <person name="Wright A.T."/>
            <person name="Boxma B."/>
            <person name="Van Alen T."/>
            <person name="Hackstein J.H."/>
            <person name="Baker S.E."/>
            <person name="Grigoriev I.V."/>
            <person name="O'Malley M.A."/>
        </authorList>
    </citation>
    <scope>NUCLEOTIDE SEQUENCE [LARGE SCALE GENOMIC DNA]</scope>
    <source>
        <strain evidence="15">finn</strain>
    </source>
</reference>
<comment type="caution">
    <text evidence="14">The sequence shown here is derived from an EMBL/GenBank/DDBJ whole genome shotgun (WGS) entry which is preliminary data.</text>
</comment>
<evidence type="ECO:0000313" key="15">
    <source>
        <dbReference type="Proteomes" id="UP000193719"/>
    </source>
</evidence>
<keyword evidence="6 12" id="KW-0328">Glycosyltransferase</keyword>
<evidence type="ECO:0000256" key="11">
    <source>
        <dbReference type="ARBA" id="ARBA00048184"/>
    </source>
</evidence>
<dbReference type="GO" id="GO:0006488">
    <property type="term" value="P:dolichol-linked oligosaccharide biosynthetic process"/>
    <property type="evidence" value="ECO:0007669"/>
    <property type="project" value="EnsemblFungi"/>
</dbReference>
<keyword evidence="8 12" id="KW-0256">Endoplasmic reticulum</keyword>
<dbReference type="PANTHER" id="PTHR12867:SF6">
    <property type="entry name" value="N-ACETYLGLUCOSAMINYLDIPHOSPHODOLICHOL N-ACETYLGLUCOSAMINYLTRANSFERASE"/>
    <property type="match status" value="1"/>
</dbReference>
<sequence>MINTTLVTVGTTKYDELLKEINKEEFFNSLVKIGCKNLIIQYGNSILPEDFPKNKFTLKNGTILNITTYKFKFDNIKEHGFKEDMIKSDLIISHAGSGTILDSLELKKKIIVVPNETLMDNHQSELADAMSKKGVIISSPLSELVNTLNNLENFEFKPFLKENNNTFVNILDDIMGFEI</sequence>
<comment type="subcellular location">
    <subcellularLocation>
        <location evidence="1 12">Endoplasmic reticulum</location>
    </subcellularLocation>
</comment>
<proteinExistence type="inferred from homology"/>
<dbReference type="Pfam" id="PF04101">
    <property type="entry name" value="Glyco_tran_28_C"/>
    <property type="match status" value="1"/>
</dbReference>
<dbReference type="STRING" id="1754191.A0A1Y1V1Y7"/>
<evidence type="ECO:0000313" key="14">
    <source>
        <dbReference type="EMBL" id="ORX45425.1"/>
    </source>
</evidence>
<evidence type="ECO:0000256" key="2">
    <source>
        <dbReference type="ARBA" id="ARBA00006962"/>
    </source>
</evidence>
<evidence type="ECO:0000256" key="1">
    <source>
        <dbReference type="ARBA" id="ARBA00004240"/>
    </source>
</evidence>
<dbReference type="InterPro" id="IPR007235">
    <property type="entry name" value="Glyco_trans_28_C"/>
</dbReference>
<comment type="function">
    <text evidence="9 12">Involved in protein N-glycosylation. Essential for the second step of the dolichol-linked oligosaccharide pathway.</text>
</comment>
<dbReference type="Proteomes" id="UP000193719">
    <property type="component" value="Unassembled WGS sequence"/>
</dbReference>
<dbReference type="OrthoDB" id="20273at2759"/>
<dbReference type="GO" id="GO:0005829">
    <property type="term" value="C:cytosol"/>
    <property type="evidence" value="ECO:0007669"/>
    <property type="project" value="EnsemblFungi"/>
</dbReference>
<evidence type="ECO:0000256" key="10">
    <source>
        <dbReference type="ARBA" id="ARBA00032061"/>
    </source>
</evidence>
<evidence type="ECO:0000259" key="13">
    <source>
        <dbReference type="Pfam" id="PF04101"/>
    </source>
</evidence>
<evidence type="ECO:0000256" key="4">
    <source>
        <dbReference type="ARBA" id="ARBA00012614"/>
    </source>
</evidence>
<comment type="catalytic activity">
    <reaction evidence="11">
        <text>an N-acetyl-alpha-D-glucosaminyl-diphospho-di-trans,poly-cis-dolichol + UDP-N-acetyl-alpha-D-glucosamine = an N,N'-diacetylchitobiosyl-diphospho-di-trans,poly-cis-dolichol + UDP + H(+)</text>
        <dbReference type="Rhea" id="RHEA:23380"/>
        <dbReference type="Rhea" id="RHEA-COMP:19507"/>
        <dbReference type="Rhea" id="RHEA-COMP:19510"/>
        <dbReference type="ChEBI" id="CHEBI:15378"/>
        <dbReference type="ChEBI" id="CHEBI:57269"/>
        <dbReference type="ChEBI" id="CHEBI:57705"/>
        <dbReference type="ChEBI" id="CHEBI:58223"/>
        <dbReference type="ChEBI" id="CHEBI:58427"/>
        <dbReference type="EC" id="2.4.1.141"/>
    </reaction>
</comment>
<protein>
    <recommendedName>
        <fullName evidence="5 12">UDP-N-acetylglucosamine transferase subunit ALG13</fullName>
        <ecNumber evidence="4 12">2.4.1.141</ecNumber>
    </recommendedName>
    <alternativeName>
        <fullName evidence="10 12">Asparagine-linked glycosylation protein 13</fullName>
    </alternativeName>
</protein>
<dbReference type="PANTHER" id="PTHR12867">
    <property type="entry name" value="GLYCOSYL TRANSFERASE-RELATED"/>
    <property type="match status" value="1"/>
</dbReference>
<dbReference type="InterPro" id="IPR039042">
    <property type="entry name" value="Alg13-like"/>
</dbReference>
<evidence type="ECO:0000256" key="6">
    <source>
        <dbReference type="ARBA" id="ARBA00022676"/>
    </source>
</evidence>
<comment type="similarity">
    <text evidence="2 12">Belongs to the glycosyltransferase 28 family.</text>
</comment>
<evidence type="ECO:0000256" key="8">
    <source>
        <dbReference type="ARBA" id="ARBA00022824"/>
    </source>
</evidence>
<dbReference type="EMBL" id="MCFH01000040">
    <property type="protein sequence ID" value="ORX45425.1"/>
    <property type="molecule type" value="Genomic_DNA"/>
</dbReference>
<evidence type="ECO:0000256" key="5">
    <source>
        <dbReference type="ARBA" id="ARBA00017468"/>
    </source>
</evidence>
<comment type="subunit">
    <text evidence="3 12">Heterodimer with ALG14 to form a functional enzyme.</text>
</comment>
<feature type="domain" description="Glycosyl transferase family 28 C-terminal" evidence="13">
    <location>
        <begin position="5"/>
        <end position="164"/>
    </location>
</feature>
<organism evidence="14 15">
    <name type="scientific">Piromyces finnis</name>
    <dbReference type="NCBI Taxonomy" id="1754191"/>
    <lineage>
        <taxon>Eukaryota</taxon>
        <taxon>Fungi</taxon>
        <taxon>Fungi incertae sedis</taxon>
        <taxon>Chytridiomycota</taxon>
        <taxon>Chytridiomycota incertae sedis</taxon>
        <taxon>Neocallimastigomycetes</taxon>
        <taxon>Neocallimastigales</taxon>
        <taxon>Neocallimastigaceae</taxon>
        <taxon>Piromyces</taxon>
    </lineage>
</organism>
<dbReference type="GO" id="GO:0042802">
    <property type="term" value="F:identical protein binding"/>
    <property type="evidence" value="ECO:0007669"/>
    <property type="project" value="EnsemblFungi"/>
</dbReference>